<gene>
    <name evidence="10" type="ORF">FHU38_005289</name>
</gene>
<dbReference type="Pfam" id="PF00111">
    <property type="entry name" value="Fer2"/>
    <property type="match status" value="1"/>
</dbReference>
<evidence type="ECO:0000256" key="8">
    <source>
        <dbReference type="ARBA" id="ARBA00023014"/>
    </source>
</evidence>
<dbReference type="GO" id="GO:0046872">
    <property type="term" value="F:metal ion binding"/>
    <property type="evidence" value="ECO:0007669"/>
    <property type="project" value="UniProtKB-KW"/>
</dbReference>
<dbReference type="PROSITE" id="PS00197">
    <property type="entry name" value="2FE2S_FER_1"/>
    <property type="match status" value="1"/>
</dbReference>
<dbReference type="Gene3D" id="3.10.20.30">
    <property type="match status" value="1"/>
</dbReference>
<dbReference type="InterPro" id="IPR039261">
    <property type="entry name" value="FNR_nucleotide-bd"/>
</dbReference>
<evidence type="ECO:0000256" key="6">
    <source>
        <dbReference type="ARBA" id="ARBA00023002"/>
    </source>
</evidence>
<evidence type="ECO:0000313" key="10">
    <source>
        <dbReference type="EMBL" id="NIJ14881.1"/>
    </source>
</evidence>
<keyword evidence="7" id="KW-0408">Iron</keyword>
<comment type="caution">
    <text evidence="10">The sequence shown here is derived from an EMBL/GenBank/DDBJ whole genome shotgun (WGS) entry which is preliminary data.</text>
</comment>
<dbReference type="PANTHER" id="PTHR47354">
    <property type="entry name" value="NADH OXIDOREDUCTASE HCR"/>
    <property type="match status" value="1"/>
</dbReference>
<dbReference type="Gene3D" id="3.40.50.80">
    <property type="entry name" value="Nucleotide-binding domain of ferredoxin-NADP reductase (FNR) module"/>
    <property type="match status" value="1"/>
</dbReference>
<dbReference type="InterPro" id="IPR036010">
    <property type="entry name" value="2Fe-2S_ferredoxin-like_sf"/>
</dbReference>
<dbReference type="Proteomes" id="UP000545493">
    <property type="component" value="Unassembled WGS sequence"/>
</dbReference>
<keyword evidence="5" id="KW-0274">FAD</keyword>
<dbReference type="Pfam" id="PF00175">
    <property type="entry name" value="NAD_binding_1"/>
    <property type="match status" value="1"/>
</dbReference>
<dbReference type="PRINTS" id="PR00371">
    <property type="entry name" value="FPNCR"/>
</dbReference>
<keyword evidence="4" id="KW-0479">Metal-binding</keyword>
<dbReference type="CDD" id="cd06214">
    <property type="entry name" value="PA_degradation_oxidoreductase_like"/>
    <property type="match status" value="1"/>
</dbReference>
<dbReference type="EC" id="1.14.15.30" evidence="10"/>
<dbReference type="InterPro" id="IPR001709">
    <property type="entry name" value="Flavoprot_Pyr_Nucl_cyt_Rdtase"/>
</dbReference>
<protein>
    <submittedName>
        <fullName evidence="10">3-ketosteroid 9alpha-monooxygenase subunit B</fullName>
        <ecNumber evidence="10">1.14.15.30</ecNumber>
    </submittedName>
</protein>
<dbReference type="AlphaFoldDB" id="A0A7X5UV86"/>
<evidence type="ECO:0000256" key="5">
    <source>
        <dbReference type="ARBA" id="ARBA00022827"/>
    </source>
</evidence>
<dbReference type="EMBL" id="JAAOYM010000003">
    <property type="protein sequence ID" value="NIJ14881.1"/>
    <property type="molecule type" value="Genomic_DNA"/>
</dbReference>
<keyword evidence="6 10" id="KW-0560">Oxidoreductase</keyword>
<sequence length="266" mass="28529">MSGGTGSNWLCDNARAGMELEVLPPAGRFTPERLEGDLVLFAGGSGITPLLSILKSVLFAGSGNVTLCYANRDEQSVIFAAELDELRARFAPRLSVVHWLESKRGLPDAAALRELVDHAPATECFACGPEPFMLAARTAMADRGLARDRIHLERFTSLSGNPFAGSDTLPHGDRARTALVEVELEGRTRELCWPQGARLLDVLRAAGLNAPSSCGEGVCAACECRVVAGEVRMVDNRVLEADDLEQGYMLACQAVPVTDVVRISYA</sequence>
<keyword evidence="8" id="KW-0411">Iron-sulfur</keyword>
<evidence type="ECO:0000256" key="7">
    <source>
        <dbReference type="ARBA" id="ARBA00023004"/>
    </source>
</evidence>
<evidence type="ECO:0000256" key="2">
    <source>
        <dbReference type="ARBA" id="ARBA00022630"/>
    </source>
</evidence>
<evidence type="ECO:0000259" key="9">
    <source>
        <dbReference type="PROSITE" id="PS51085"/>
    </source>
</evidence>
<evidence type="ECO:0000256" key="4">
    <source>
        <dbReference type="ARBA" id="ARBA00022723"/>
    </source>
</evidence>
<keyword evidence="11" id="KW-1185">Reference proteome</keyword>
<dbReference type="InterPro" id="IPR001041">
    <property type="entry name" value="2Fe-2S_ferredoxin-type"/>
</dbReference>
<name>A0A7X5UV86_9PSEU</name>
<dbReference type="GO" id="GO:0051537">
    <property type="term" value="F:2 iron, 2 sulfur cluster binding"/>
    <property type="evidence" value="ECO:0007669"/>
    <property type="project" value="UniProtKB-KW"/>
</dbReference>
<organism evidence="10 11">
    <name type="scientific">Saccharomonospora amisosensis</name>
    <dbReference type="NCBI Taxonomy" id="1128677"/>
    <lineage>
        <taxon>Bacteria</taxon>
        <taxon>Bacillati</taxon>
        <taxon>Actinomycetota</taxon>
        <taxon>Actinomycetes</taxon>
        <taxon>Pseudonocardiales</taxon>
        <taxon>Pseudonocardiaceae</taxon>
        <taxon>Saccharomonospora</taxon>
    </lineage>
</organism>
<keyword evidence="3" id="KW-0001">2Fe-2S</keyword>
<dbReference type="InterPro" id="IPR012675">
    <property type="entry name" value="Beta-grasp_dom_sf"/>
</dbReference>
<dbReference type="GO" id="GO:0050660">
    <property type="term" value="F:flavin adenine dinucleotide binding"/>
    <property type="evidence" value="ECO:0007669"/>
    <property type="project" value="TreeGrafter"/>
</dbReference>
<keyword evidence="2" id="KW-0285">Flavoprotein</keyword>
<dbReference type="InterPro" id="IPR050415">
    <property type="entry name" value="MRET"/>
</dbReference>
<evidence type="ECO:0000256" key="1">
    <source>
        <dbReference type="ARBA" id="ARBA00001974"/>
    </source>
</evidence>
<dbReference type="InterPro" id="IPR006058">
    <property type="entry name" value="2Fe2S_fd_BS"/>
</dbReference>
<dbReference type="PROSITE" id="PS51085">
    <property type="entry name" value="2FE2S_FER_2"/>
    <property type="match status" value="1"/>
</dbReference>
<dbReference type="CDD" id="cd00207">
    <property type="entry name" value="fer2"/>
    <property type="match status" value="1"/>
</dbReference>
<reference evidence="10 11" key="1">
    <citation type="submission" date="2020-03" db="EMBL/GenBank/DDBJ databases">
        <title>Sequencing the genomes of 1000 actinobacteria strains.</title>
        <authorList>
            <person name="Klenk H.-P."/>
        </authorList>
    </citation>
    <scope>NUCLEOTIDE SEQUENCE [LARGE SCALE GENOMIC DNA]</scope>
    <source>
        <strain evidence="10 11">DSM 45685</strain>
    </source>
</reference>
<feature type="domain" description="2Fe-2S ferredoxin-type" evidence="9">
    <location>
        <begin position="178"/>
        <end position="266"/>
    </location>
</feature>
<dbReference type="InterPro" id="IPR001433">
    <property type="entry name" value="OxRdtase_FAD/NAD-bd"/>
</dbReference>
<dbReference type="SUPFAM" id="SSF54292">
    <property type="entry name" value="2Fe-2S ferredoxin-like"/>
    <property type="match status" value="1"/>
</dbReference>
<keyword evidence="10" id="KW-0503">Monooxygenase</keyword>
<dbReference type="PANTHER" id="PTHR47354:SF8">
    <property type="entry name" value="1,2-PHENYLACETYL-COA EPOXIDASE, SUBUNIT E"/>
    <property type="match status" value="1"/>
</dbReference>
<evidence type="ECO:0000256" key="3">
    <source>
        <dbReference type="ARBA" id="ARBA00022714"/>
    </source>
</evidence>
<accession>A0A7X5UV86</accession>
<dbReference type="SUPFAM" id="SSF52343">
    <property type="entry name" value="Ferredoxin reductase-like, C-terminal NADP-linked domain"/>
    <property type="match status" value="1"/>
</dbReference>
<proteinExistence type="predicted"/>
<dbReference type="PRINTS" id="PR00409">
    <property type="entry name" value="PHDIOXRDTASE"/>
</dbReference>
<evidence type="ECO:0000313" key="11">
    <source>
        <dbReference type="Proteomes" id="UP000545493"/>
    </source>
</evidence>
<comment type="cofactor">
    <cofactor evidence="1">
        <name>FAD</name>
        <dbReference type="ChEBI" id="CHEBI:57692"/>
    </cofactor>
</comment>
<dbReference type="GO" id="GO:0036200">
    <property type="term" value="F:3-ketosteroid 9-alpha-monooxygenase activity"/>
    <property type="evidence" value="ECO:0007669"/>
    <property type="project" value="UniProtKB-EC"/>
</dbReference>